<dbReference type="Proteomes" id="UP000052946">
    <property type="component" value="Unassembled WGS sequence"/>
</dbReference>
<dbReference type="OrthoDB" id="5618772at2"/>
<comment type="caution">
    <text evidence="1">The sequence shown here is derived from an EMBL/GenBank/DDBJ whole genome shotgun (WGS) entry which is preliminary data.</text>
</comment>
<dbReference type="Pfam" id="PF13155">
    <property type="entry name" value="Toprim_2"/>
    <property type="match status" value="1"/>
</dbReference>
<gene>
    <name evidence="1" type="ORF">OPHB3_2381</name>
</gene>
<dbReference type="Gene3D" id="3.40.1360.10">
    <property type="match status" value="1"/>
</dbReference>
<dbReference type="EMBL" id="BBXV01000027">
    <property type="protein sequence ID" value="GAQ18441.1"/>
    <property type="molecule type" value="Genomic_DNA"/>
</dbReference>
<proteinExistence type="predicted"/>
<evidence type="ECO:0000313" key="2">
    <source>
        <dbReference type="Proteomes" id="UP000052946"/>
    </source>
</evidence>
<dbReference type="RefSeq" id="WP_058950439.1">
    <property type="nucleotide sequence ID" value="NZ_BBXV01000027.1"/>
</dbReference>
<dbReference type="InterPro" id="IPR034154">
    <property type="entry name" value="TOPRIM_DnaG/twinkle"/>
</dbReference>
<dbReference type="CDD" id="cd01029">
    <property type="entry name" value="TOPRIM_primases"/>
    <property type="match status" value="1"/>
</dbReference>
<organism evidence="1 2">
    <name type="scientific">Oceanobacillus picturae</name>
    <dbReference type="NCBI Taxonomy" id="171693"/>
    <lineage>
        <taxon>Bacteria</taxon>
        <taxon>Bacillati</taxon>
        <taxon>Bacillota</taxon>
        <taxon>Bacilli</taxon>
        <taxon>Bacillales</taxon>
        <taxon>Bacillaceae</taxon>
        <taxon>Oceanobacillus</taxon>
    </lineage>
</organism>
<sequence length="344" mass="40148">MDKQDLYKKLVYQNIEDALAELNAEDKGRYYICNCPECNEHEAFIYKNNTNFIRCNRENHCGERMLLQFHEIEDVHPEREKIQKTFPSLSDDQKEALTWSMRLFSFAKTGTKSEVLDNGYRGLSKENGREHIVDLQNEQVTSYFFNKTSSLLGKDYSNNSWMCKRNLVFPLYDENNILNRVLLRSSSDPTVEPKEIQLIMNPSKETKDFFMEIPDKAKMVVFSESLLDALSFREIDPNSGFVALTGASKTRQVQAYIKENKGAFTDKHILMAMDDDKAGWKAAQKLVDTMRKEGLKENISFFRYSDGFKDANEFLQGNRTQFAKRYLQDTKQLQRTKQMHLEMS</sequence>
<reference evidence="1 2" key="2">
    <citation type="journal article" date="2016" name="Genome Announc.">
        <title>Draft Genome Sequence of Oceanobacillus picturae Heshi-B3, Isolated from Fermented Rice Bran in a Traditional Japanese Seafood Dish.</title>
        <authorList>
            <person name="Akuzawa S."/>
            <person name="Nagaoka J."/>
            <person name="Kanekatsu M."/>
            <person name="Kanesaki Y."/>
            <person name="Suzuki T."/>
        </authorList>
    </citation>
    <scope>NUCLEOTIDE SEQUENCE [LARGE SCALE GENOMIC DNA]</scope>
    <source>
        <strain evidence="1 2">Heshi-B3</strain>
    </source>
</reference>
<name>A0A0U9H9H7_9BACI</name>
<accession>A0A0U9H9H7</accession>
<protein>
    <submittedName>
        <fullName evidence="1">DNA primase</fullName>
    </submittedName>
</protein>
<reference evidence="2" key="1">
    <citation type="submission" date="2015-07" db="EMBL/GenBank/DDBJ databases">
        <title>Draft Genome Sequence of Oceanobacillus picturae Heshi-B3 that Was Isolated from Fermented Rice Bran with Aging Salted Mackerel, Which Was Named Heshiko as Traditional Fermented Seafood in Japan.</title>
        <authorList>
            <person name="Akuzawa S."/>
            <person name="Nakagawa J."/>
            <person name="Kanekatsu T."/>
            <person name="Kanesaki Y."/>
            <person name="Suzuki T."/>
        </authorList>
    </citation>
    <scope>NUCLEOTIDE SEQUENCE [LARGE SCALE GENOMIC DNA]</scope>
    <source>
        <strain evidence="2">Heshi-B3</strain>
    </source>
</reference>
<dbReference type="AlphaFoldDB" id="A0A0U9H9H7"/>
<dbReference type="SUPFAM" id="SSF56731">
    <property type="entry name" value="DNA primase core"/>
    <property type="match status" value="1"/>
</dbReference>
<evidence type="ECO:0000313" key="1">
    <source>
        <dbReference type="EMBL" id="GAQ18441.1"/>
    </source>
</evidence>